<evidence type="ECO:0000256" key="6">
    <source>
        <dbReference type="ARBA" id="ARBA00023239"/>
    </source>
</evidence>
<comment type="pathway">
    <text evidence="1 8">Amino-acid biosynthesis; L-tryptophan biosynthesis; L-tryptophan from chorismate: step 5/5.</text>
</comment>
<evidence type="ECO:0000256" key="9">
    <source>
        <dbReference type="RuleBase" id="RU003662"/>
    </source>
</evidence>
<dbReference type="NCBIfam" id="TIGR00262">
    <property type="entry name" value="trpA"/>
    <property type="match status" value="1"/>
</dbReference>
<evidence type="ECO:0000256" key="5">
    <source>
        <dbReference type="ARBA" id="ARBA00023141"/>
    </source>
</evidence>
<sequence length="265" mass="28701">MSPLQTFIEQQRKDKPILLMTHVVYGYPSIDESLALMRDLLAEGVELLEVQFPFTDPSADGPSILHACHQALTQRPTLARCLEDIAQLAHDFPASRILLMSYLNPLYRYGLERLPTDAAAAGIAGFIIPDLPLELADEFRHSCMQARIEPVWMLTPETPAARMQQICSAASGMLYCVSRRGVTGGNNARSQHPEQSPMLPLEDYLAAIRANTALPLAVGFGIRTGAQVQALHGQADTAVVGSGLLDVFNQGGAAAVVALVRSLRS</sequence>
<dbReference type="InterPro" id="IPR013785">
    <property type="entry name" value="Aldolase_TIM"/>
</dbReference>
<dbReference type="EMBL" id="CP073347">
    <property type="protein sequence ID" value="UTW12151.1"/>
    <property type="molecule type" value="Genomic_DNA"/>
</dbReference>
<keyword evidence="11" id="KW-1185">Reference proteome</keyword>
<dbReference type="InterPro" id="IPR011060">
    <property type="entry name" value="RibuloseP-bd_barrel"/>
</dbReference>
<evidence type="ECO:0000256" key="2">
    <source>
        <dbReference type="ARBA" id="ARBA00011270"/>
    </source>
</evidence>
<comment type="similarity">
    <text evidence="8 9">Belongs to the TrpA family.</text>
</comment>
<dbReference type="PANTHER" id="PTHR43406">
    <property type="entry name" value="TRYPTOPHAN SYNTHASE, ALPHA CHAIN"/>
    <property type="match status" value="1"/>
</dbReference>
<evidence type="ECO:0000256" key="1">
    <source>
        <dbReference type="ARBA" id="ARBA00004733"/>
    </source>
</evidence>
<comment type="function">
    <text evidence="8">The alpha subunit is responsible for the aldol cleavage of indoleglycerol phosphate to indole and glyceraldehyde 3-phosphate.</text>
</comment>
<keyword evidence="3 8" id="KW-0028">Amino-acid biosynthesis</keyword>
<dbReference type="Gene3D" id="3.20.20.70">
    <property type="entry name" value="Aldolase class I"/>
    <property type="match status" value="1"/>
</dbReference>
<keyword evidence="4 8" id="KW-0822">Tryptophan biosynthesis</keyword>
<comment type="subunit">
    <text evidence="2 8">Tetramer of two alpha and two beta chains.</text>
</comment>
<dbReference type="HAMAP" id="MF_00131">
    <property type="entry name" value="Trp_synth_alpha"/>
    <property type="match status" value="1"/>
</dbReference>
<evidence type="ECO:0000256" key="3">
    <source>
        <dbReference type="ARBA" id="ARBA00022605"/>
    </source>
</evidence>
<gene>
    <name evidence="8 10" type="primary">trpA</name>
    <name evidence="10" type="ORF">KDW95_00200</name>
</gene>
<dbReference type="SUPFAM" id="SSF51366">
    <property type="entry name" value="Ribulose-phoshate binding barrel"/>
    <property type="match status" value="1"/>
</dbReference>
<accession>A0ABY5HIE7</accession>
<evidence type="ECO:0000256" key="4">
    <source>
        <dbReference type="ARBA" id="ARBA00022822"/>
    </source>
</evidence>
<evidence type="ECO:0000313" key="10">
    <source>
        <dbReference type="EMBL" id="UTW12151.1"/>
    </source>
</evidence>
<feature type="active site" description="Proton acceptor" evidence="8">
    <location>
        <position position="49"/>
    </location>
</feature>
<dbReference type="InterPro" id="IPR002028">
    <property type="entry name" value="Trp_synthase_suA"/>
</dbReference>
<name>A0ABY5HIE7_9GAMM</name>
<feature type="active site" description="Proton acceptor" evidence="8">
    <location>
        <position position="60"/>
    </location>
</feature>
<protein>
    <recommendedName>
        <fullName evidence="8">Tryptophan synthase alpha chain</fullName>
        <ecNumber evidence="8">4.2.1.20</ecNumber>
    </recommendedName>
</protein>
<evidence type="ECO:0000256" key="7">
    <source>
        <dbReference type="ARBA" id="ARBA00049047"/>
    </source>
</evidence>
<dbReference type="Proteomes" id="UP001058461">
    <property type="component" value="Chromosome"/>
</dbReference>
<evidence type="ECO:0000313" key="11">
    <source>
        <dbReference type="Proteomes" id="UP001058461"/>
    </source>
</evidence>
<dbReference type="EC" id="4.2.1.20" evidence="8"/>
<organism evidence="10 11">
    <name type="scientific">Marinobacterium rhizophilum</name>
    <dbReference type="NCBI Taxonomy" id="420402"/>
    <lineage>
        <taxon>Bacteria</taxon>
        <taxon>Pseudomonadati</taxon>
        <taxon>Pseudomonadota</taxon>
        <taxon>Gammaproteobacteria</taxon>
        <taxon>Oceanospirillales</taxon>
        <taxon>Oceanospirillaceae</taxon>
        <taxon>Marinobacterium</taxon>
    </lineage>
</organism>
<dbReference type="RefSeq" id="WP_255854205.1">
    <property type="nucleotide sequence ID" value="NZ_CP073347.1"/>
</dbReference>
<reference evidence="10" key="1">
    <citation type="submission" date="2021-04" db="EMBL/GenBank/DDBJ databases">
        <title>Oceanospirillales bacteria with DddD are important DMSP degraders in coastal seawater.</title>
        <authorList>
            <person name="Liu J."/>
        </authorList>
    </citation>
    <scope>NUCLEOTIDE SEQUENCE</scope>
    <source>
        <strain evidence="10">D13-1</strain>
    </source>
</reference>
<comment type="catalytic activity">
    <reaction evidence="7 8">
        <text>(1S,2R)-1-C-(indol-3-yl)glycerol 3-phosphate + L-serine = D-glyceraldehyde 3-phosphate + L-tryptophan + H2O</text>
        <dbReference type="Rhea" id="RHEA:10532"/>
        <dbReference type="ChEBI" id="CHEBI:15377"/>
        <dbReference type="ChEBI" id="CHEBI:33384"/>
        <dbReference type="ChEBI" id="CHEBI:57912"/>
        <dbReference type="ChEBI" id="CHEBI:58866"/>
        <dbReference type="ChEBI" id="CHEBI:59776"/>
        <dbReference type="EC" id="4.2.1.20"/>
    </reaction>
</comment>
<dbReference type="Pfam" id="PF00290">
    <property type="entry name" value="Trp_syntA"/>
    <property type="match status" value="1"/>
</dbReference>
<dbReference type="CDD" id="cd04724">
    <property type="entry name" value="Tryptophan_synthase_alpha"/>
    <property type="match status" value="1"/>
</dbReference>
<proteinExistence type="inferred from homology"/>
<dbReference type="PANTHER" id="PTHR43406:SF1">
    <property type="entry name" value="TRYPTOPHAN SYNTHASE ALPHA CHAIN, CHLOROPLASTIC"/>
    <property type="match status" value="1"/>
</dbReference>
<evidence type="ECO:0000256" key="8">
    <source>
        <dbReference type="HAMAP-Rule" id="MF_00131"/>
    </source>
</evidence>
<dbReference type="GO" id="GO:0004834">
    <property type="term" value="F:tryptophan synthase activity"/>
    <property type="evidence" value="ECO:0007669"/>
    <property type="project" value="UniProtKB-EC"/>
</dbReference>
<keyword evidence="6 8" id="KW-0456">Lyase</keyword>
<keyword evidence="5 8" id="KW-0057">Aromatic amino acid biosynthesis</keyword>